<dbReference type="OrthoDB" id="415706at2759"/>
<dbReference type="InterPro" id="IPR000375">
    <property type="entry name" value="Dynamin_stalk"/>
</dbReference>
<dbReference type="PROSITE" id="PS51718">
    <property type="entry name" value="G_DYNAMIN_2"/>
    <property type="match status" value="1"/>
</dbReference>
<dbReference type="InterPro" id="IPR027417">
    <property type="entry name" value="P-loop_NTPase"/>
</dbReference>
<reference evidence="4" key="1">
    <citation type="journal article" date="2021" name="Nat. Commun.">
        <title>Genetic determinants of endophytism in the Arabidopsis root mycobiome.</title>
        <authorList>
            <person name="Mesny F."/>
            <person name="Miyauchi S."/>
            <person name="Thiergart T."/>
            <person name="Pickel B."/>
            <person name="Atanasova L."/>
            <person name="Karlsson M."/>
            <person name="Huettel B."/>
            <person name="Barry K.W."/>
            <person name="Haridas S."/>
            <person name="Chen C."/>
            <person name="Bauer D."/>
            <person name="Andreopoulos W."/>
            <person name="Pangilinan J."/>
            <person name="LaButti K."/>
            <person name="Riley R."/>
            <person name="Lipzen A."/>
            <person name="Clum A."/>
            <person name="Drula E."/>
            <person name="Henrissat B."/>
            <person name="Kohler A."/>
            <person name="Grigoriev I.V."/>
            <person name="Martin F.M."/>
            <person name="Hacquard S."/>
        </authorList>
    </citation>
    <scope>NUCLEOTIDE SEQUENCE</scope>
    <source>
        <strain evidence="4">MPI-CAGE-CH-0235</strain>
    </source>
</reference>
<proteinExistence type="predicted"/>
<dbReference type="GO" id="GO:0000266">
    <property type="term" value="P:mitochondrial fission"/>
    <property type="evidence" value="ECO:0007669"/>
    <property type="project" value="TreeGrafter"/>
</dbReference>
<keyword evidence="2" id="KW-0342">GTP-binding</keyword>
<dbReference type="PRINTS" id="PR00195">
    <property type="entry name" value="DYNAMIN"/>
</dbReference>
<dbReference type="CDD" id="cd08771">
    <property type="entry name" value="DLP_1"/>
    <property type="match status" value="1"/>
</dbReference>
<dbReference type="Pfam" id="PF01031">
    <property type="entry name" value="Dynamin_M"/>
    <property type="match status" value="1"/>
</dbReference>
<evidence type="ECO:0000313" key="5">
    <source>
        <dbReference type="Proteomes" id="UP000813444"/>
    </source>
</evidence>
<dbReference type="PANTHER" id="PTHR11566">
    <property type="entry name" value="DYNAMIN"/>
    <property type="match status" value="1"/>
</dbReference>
<keyword evidence="1" id="KW-0547">Nucleotide-binding</keyword>
<keyword evidence="5" id="KW-1185">Reference proteome</keyword>
<keyword evidence="4" id="KW-0378">Hydrolase</keyword>
<gene>
    <name evidence="4" type="ORF">B0I35DRAFT_485444</name>
</gene>
<dbReference type="GO" id="GO:0008017">
    <property type="term" value="F:microtubule binding"/>
    <property type="evidence" value="ECO:0007669"/>
    <property type="project" value="TreeGrafter"/>
</dbReference>
<dbReference type="SUPFAM" id="SSF52540">
    <property type="entry name" value="P-loop containing nucleoside triphosphate hydrolases"/>
    <property type="match status" value="1"/>
</dbReference>
<feature type="domain" description="Dynamin-type G" evidence="3">
    <location>
        <begin position="48"/>
        <end position="336"/>
    </location>
</feature>
<name>A0A8K0SGG0_9HYPO</name>
<evidence type="ECO:0000256" key="1">
    <source>
        <dbReference type="ARBA" id="ARBA00022741"/>
    </source>
</evidence>
<evidence type="ECO:0000313" key="4">
    <source>
        <dbReference type="EMBL" id="KAH7303100.1"/>
    </source>
</evidence>
<dbReference type="GO" id="GO:0005525">
    <property type="term" value="F:GTP binding"/>
    <property type="evidence" value="ECO:0007669"/>
    <property type="project" value="InterPro"/>
</dbReference>
<dbReference type="AlphaFoldDB" id="A0A8K0SGG0"/>
<dbReference type="GO" id="GO:0016559">
    <property type="term" value="P:peroxisome fission"/>
    <property type="evidence" value="ECO:0007669"/>
    <property type="project" value="TreeGrafter"/>
</dbReference>
<sequence>MTYNGYSGPEVVEARPGPPGAMLMPSNAEDSLILEAMDKLRDLGIDRQYDLPQIIVCGSQSAGKSSVLESLVQIPFPRDENTCTKYVTKVTIVPSPISSVKVRIQPSPERPEDEKIRLRSFSEEDDSEHYAEKLEGFMTQANDEIFTSSAEHKLITKDVLLITVTGPGNRHLQVLDLPGLIAFDQRESGNEHMIETMVTHYMAMKQSMILAVIKGSEDLNNQKVLKLCKKYDPKGHRTLGVITRPDVAEDVQKRNLIRIMQGQDPDFRFSHQWHVVRNRTSQELDAKISQKQRDDNEMELLGRVPWNVLDRRCLGIKELRDRLNEMLFSVAKKELPALCEVFRERLGQLKGQFNALGGDEYGDDELRSAFEQATTRLRNAARDHARGLYESDINNWDPRSAIMLRSRVVELDEVFRDKLVERGHKWKTLVRPSLADPDSDLGSIYVPEGKPAAADSSDQMVHADLKAEVAWVVKKLKASRGSNLPTFFDPKSINNLFWTMSEGWNTISREHVDKVYSSCRAYFKDISPVAFKRRSGPNGSEGFSNSKKVAERFVEPFLIPKLKESRESAVRELEKLEQDRLDFTISADMRFLKDRRAHRQGREFSRALQAHHEIDLDSPGSGSTAERLDQTTYARHARLHTQQELAEDTAETYLDAMWSHYLIDRDIYIINVQRQVIERHFLRHIEELVPKLQDFDDIKKLTMKDSSEEIQKQKIKKEIENLESSLDALDGIR</sequence>
<dbReference type="GO" id="GO:0016020">
    <property type="term" value="C:membrane"/>
    <property type="evidence" value="ECO:0007669"/>
    <property type="project" value="TreeGrafter"/>
</dbReference>
<protein>
    <submittedName>
        <fullName evidence="4">P-loop containing nucleoside triphosphate hydrolase protein</fullName>
    </submittedName>
</protein>
<evidence type="ECO:0000256" key="2">
    <source>
        <dbReference type="ARBA" id="ARBA00023134"/>
    </source>
</evidence>
<dbReference type="Gene3D" id="3.40.50.300">
    <property type="entry name" value="P-loop containing nucleotide triphosphate hydrolases"/>
    <property type="match status" value="1"/>
</dbReference>
<dbReference type="GO" id="GO:0048312">
    <property type="term" value="P:intracellular distribution of mitochondria"/>
    <property type="evidence" value="ECO:0007669"/>
    <property type="project" value="TreeGrafter"/>
</dbReference>
<dbReference type="GO" id="GO:0006897">
    <property type="term" value="P:endocytosis"/>
    <property type="evidence" value="ECO:0007669"/>
    <property type="project" value="TreeGrafter"/>
</dbReference>
<dbReference type="InterPro" id="IPR001401">
    <property type="entry name" value="Dynamin_GTPase"/>
</dbReference>
<evidence type="ECO:0000259" key="3">
    <source>
        <dbReference type="PROSITE" id="PS51718"/>
    </source>
</evidence>
<dbReference type="InterPro" id="IPR045063">
    <property type="entry name" value="Dynamin_N"/>
</dbReference>
<dbReference type="Proteomes" id="UP000813444">
    <property type="component" value="Unassembled WGS sequence"/>
</dbReference>
<accession>A0A8K0SGG0</accession>
<dbReference type="EMBL" id="JAGPNK010000040">
    <property type="protein sequence ID" value="KAH7303100.1"/>
    <property type="molecule type" value="Genomic_DNA"/>
</dbReference>
<dbReference type="GO" id="GO:0003924">
    <property type="term" value="F:GTPase activity"/>
    <property type="evidence" value="ECO:0007669"/>
    <property type="project" value="InterPro"/>
</dbReference>
<dbReference type="Pfam" id="PF00350">
    <property type="entry name" value="Dynamin_N"/>
    <property type="match status" value="1"/>
</dbReference>
<dbReference type="PANTHER" id="PTHR11566:SF21">
    <property type="entry name" value="DYNAMIN RELATED PROTEIN 1, ISOFORM A"/>
    <property type="match status" value="1"/>
</dbReference>
<comment type="caution">
    <text evidence="4">The sequence shown here is derived from an EMBL/GenBank/DDBJ whole genome shotgun (WGS) entry which is preliminary data.</text>
</comment>
<dbReference type="InterPro" id="IPR022812">
    <property type="entry name" value="Dynamin"/>
</dbReference>
<dbReference type="GO" id="GO:0005874">
    <property type="term" value="C:microtubule"/>
    <property type="evidence" value="ECO:0007669"/>
    <property type="project" value="TreeGrafter"/>
</dbReference>
<dbReference type="SMART" id="SM00053">
    <property type="entry name" value="DYNc"/>
    <property type="match status" value="1"/>
</dbReference>
<dbReference type="InterPro" id="IPR030381">
    <property type="entry name" value="G_DYNAMIN_dom"/>
</dbReference>
<dbReference type="GO" id="GO:0005739">
    <property type="term" value="C:mitochondrion"/>
    <property type="evidence" value="ECO:0007669"/>
    <property type="project" value="TreeGrafter"/>
</dbReference>
<organism evidence="4 5">
    <name type="scientific">Stachybotrys elegans</name>
    <dbReference type="NCBI Taxonomy" id="80388"/>
    <lineage>
        <taxon>Eukaryota</taxon>
        <taxon>Fungi</taxon>
        <taxon>Dikarya</taxon>
        <taxon>Ascomycota</taxon>
        <taxon>Pezizomycotina</taxon>
        <taxon>Sordariomycetes</taxon>
        <taxon>Hypocreomycetidae</taxon>
        <taxon>Hypocreales</taxon>
        <taxon>Stachybotryaceae</taxon>
        <taxon>Stachybotrys</taxon>
    </lineage>
</organism>